<protein>
    <submittedName>
        <fullName evidence="3">NADP oxidoreductase</fullName>
    </submittedName>
</protein>
<sequence>MPDTTNPQEKTMTTIGILGAGKVGTALARLAVAAGHRVLIAGSRDPQRIALTVEVLVPGATAVLAADAIREADIVVLALPLGKHDSLEADLLRGKLVIDTMNYWWETDGIRDDLNDPRTSTSELVQEHLAGARVVKALNHMGYHDLEDEARPAGAQGRKAIAVAGDDADDLATVSALVDALGFDPVLAGALADGVVLQPGYPTFGANVTAGQLRELMDAAAVQHGTALEAARRSA</sequence>
<gene>
    <name evidence="3" type="ORF">MIAR_08580</name>
</gene>
<accession>A0ABQ5NFR2</accession>
<keyword evidence="1" id="KW-0560">Oxidoreductase</keyword>
<proteinExistence type="predicted"/>
<dbReference type="Gene3D" id="3.40.50.720">
    <property type="entry name" value="NAD(P)-binding Rossmann-like Domain"/>
    <property type="match status" value="1"/>
</dbReference>
<evidence type="ECO:0000313" key="4">
    <source>
        <dbReference type="Proteomes" id="UP001165068"/>
    </source>
</evidence>
<comment type="caution">
    <text evidence="3">The sequence shown here is derived from an EMBL/GenBank/DDBJ whole genome shotgun (WGS) entry which is preliminary data.</text>
</comment>
<dbReference type="RefSeq" id="WP_285631855.1">
    <property type="nucleotide sequence ID" value="NZ_BAAAUK010000003.1"/>
</dbReference>
<feature type="domain" description="Pyrroline-5-carboxylate reductase catalytic N-terminal" evidence="2">
    <location>
        <begin position="14"/>
        <end position="103"/>
    </location>
</feature>
<keyword evidence="4" id="KW-1185">Reference proteome</keyword>
<evidence type="ECO:0000259" key="2">
    <source>
        <dbReference type="Pfam" id="PF03807"/>
    </source>
</evidence>
<organism evidence="3 4">
    <name type="scientific">Microbacterium arabinogalactanolyticum</name>
    <dbReference type="NCBI Taxonomy" id="69365"/>
    <lineage>
        <taxon>Bacteria</taxon>
        <taxon>Bacillati</taxon>
        <taxon>Actinomycetota</taxon>
        <taxon>Actinomycetes</taxon>
        <taxon>Micrococcales</taxon>
        <taxon>Microbacteriaceae</taxon>
        <taxon>Microbacterium</taxon>
    </lineage>
</organism>
<reference evidence="3" key="1">
    <citation type="submission" date="2022-08" db="EMBL/GenBank/DDBJ databases">
        <title>Draft genome sequence of Microbacterium arabinogalactanolyticum JCM 9171.</title>
        <authorList>
            <person name="Fujita K."/>
            <person name="Ishiwata A."/>
            <person name="Fushinobu S."/>
        </authorList>
    </citation>
    <scope>NUCLEOTIDE SEQUENCE</scope>
    <source>
        <strain evidence="3">JCM 9171</strain>
    </source>
</reference>
<dbReference type="InterPro" id="IPR051267">
    <property type="entry name" value="STEAP_metalloreductase"/>
</dbReference>
<dbReference type="EMBL" id="BRZC01000003">
    <property type="protein sequence ID" value="GLC84270.1"/>
    <property type="molecule type" value="Genomic_DNA"/>
</dbReference>
<evidence type="ECO:0000313" key="3">
    <source>
        <dbReference type="EMBL" id="GLC84270.1"/>
    </source>
</evidence>
<dbReference type="Pfam" id="PF03807">
    <property type="entry name" value="F420_oxidored"/>
    <property type="match status" value="1"/>
</dbReference>
<dbReference type="PANTHER" id="PTHR14239">
    <property type="entry name" value="DUDULIN-RELATED"/>
    <property type="match status" value="1"/>
</dbReference>
<dbReference type="Proteomes" id="UP001165068">
    <property type="component" value="Unassembled WGS sequence"/>
</dbReference>
<dbReference type="SUPFAM" id="SSF51735">
    <property type="entry name" value="NAD(P)-binding Rossmann-fold domains"/>
    <property type="match status" value="1"/>
</dbReference>
<dbReference type="InterPro" id="IPR028939">
    <property type="entry name" value="P5C_Rdtase_cat_N"/>
</dbReference>
<evidence type="ECO:0000256" key="1">
    <source>
        <dbReference type="ARBA" id="ARBA00023002"/>
    </source>
</evidence>
<name>A0ABQ5NFR2_9MICO</name>
<dbReference type="InterPro" id="IPR036291">
    <property type="entry name" value="NAD(P)-bd_dom_sf"/>
</dbReference>